<evidence type="ECO:0000313" key="1">
    <source>
        <dbReference type="EMBL" id="VDN28681.1"/>
    </source>
</evidence>
<dbReference type="Proteomes" id="UP000281553">
    <property type="component" value="Unassembled WGS sequence"/>
</dbReference>
<sequence>MSENAAKFEAAKLERCKKAKVTIPEFRALLARWEELLSSGCGDSAEARDLQARCSDPELLDNVKRRLSRLEKKKRSRPMMCTYSKLFTSAI</sequence>
<accession>A0A3P7NBM5</accession>
<evidence type="ECO:0000313" key="2">
    <source>
        <dbReference type="Proteomes" id="UP000281553"/>
    </source>
</evidence>
<reference evidence="1 2" key="1">
    <citation type="submission" date="2018-11" db="EMBL/GenBank/DDBJ databases">
        <authorList>
            <consortium name="Pathogen Informatics"/>
        </authorList>
    </citation>
    <scope>NUCLEOTIDE SEQUENCE [LARGE SCALE GENOMIC DNA]</scope>
</reference>
<protein>
    <submittedName>
        <fullName evidence="1">Uncharacterized protein</fullName>
    </submittedName>
</protein>
<dbReference type="AlphaFoldDB" id="A0A3P7NBM5"/>
<dbReference type="OrthoDB" id="6265694at2759"/>
<proteinExistence type="predicted"/>
<dbReference type="EMBL" id="UYRU01077950">
    <property type="protein sequence ID" value="VDN28681.1"/>
    <property type="molecule type" value="Genomic_DNA"/>
</dbReference>
<name>A0A3P7NBM5_DIBLA</name>
<keyword evidence="2" id="KW-1185">Reference proteome</keyword>
<organism evidence="1 2">
    <name type="scientific">Dibothriocephalus latus</name>
    <name type="common">Fish tapeworm</name>
    <name type="synonym">Diphyllobothrium latum</name>
    <dbReference type="NCBI Taxonomy" id="60516"/>
    <lineage>
        <taxon>Eukaryota</taxon>
        <taxon>Metazoa</taxon>
        <taxon>Spiralia</taxon>
        <taxon>Lophotrochozoa</taxon>
        <taxon>Platyhelminthes</taxon>
        <taxon>Cestoda</taxon>
        <taxon>Eucestoda</taxon>
        <taxon>Diphyllobothriidea</taxon>
        <taxon>Diphyllobothriidae</taxon>
        <taxon>Dibothriocephalus</taxon>
    </lineage>
</organism>
<gene>
    <name evidence="1" type="ORF">DILT_LOCUS15229</name>
</gene>